<protein>
    <submittedName>
        <fullName evidence="1">Uncharacterized protein</fullName>
    </submittedName>
</protein>
<evidence type="ECO:0000313" key="1">
    <source>
        <dbReference type="EMBL" id="SYX92043.1"/>
    </source>
</evidence>
<name>A0A383RZ54_9PSED</name>
<proteinExistence type="predicted"/>
<keyword evidence="2" id="KW-1185">Reference proteome</keyword>
<dbReference type="Proteomes" id="UP000263595">
    <property type="component" value="Unassembled WGS sequence"/>
</dbReference>
<sequence length="756" mass="80913">MSDNSLESLLTWMRHNPALLRWDLIAAFPVDSINNLLRHAHILRLSLGTDIQGIGGTVAIPNSRVSHVLADYRFGPPSLTFTEGEYEQPRIHLAMTVEGGTQRVVEAPGKLLALSAHDPLDPLAVQLDLYLQPDPRGVVMDLGKGEELAFDIGRTQSEKDAGGAFIKAVLDGLDEGQRVHALARFLADEVNPFLAIGHLGSRMHVSKTGQRLALVLFISMIHGPAGSFPVQGSDFPFLLPDELAASDASTALISLRLVHRAAYGSALLGVLKGGEFEYRYDVSKDLSSMVAKKGGLEVPASEWNSSLYAFKSDAFELPAVDGENALSAEFSEDEIAQQWQSSCSVKFRHQPVAGGTWQERTATFDVSLNYLFYLDADERREHILRGELFSPVESARFAKAVQGLPPDIDPVLREHIQLFVAEVLHAAFVTALNLTAEVPEQLLEGLQLADASRLQPARIEKPHDLAVFGPIGQGDAGFAIVEQGVRLAAAQRQQFSVQPPREGVQWSLQSLDEVAGDIGRIDAEGLYRAPPGHAMGTGPTRLLVMATDPGTGQRAVALVIALKHSVSVNPLISVCANGDELAFSAGVIGKGPLTWTLEAQEAGGGMLQPGDQGRSCTFRAGPNVPKQTYVLEEIKVQDAQSGGSRSVHVLVQQHEPALRVSMAAQPLPGGQLQFIASLNGEITEAEWQVRLGAGAIDASGVYTPDLLAPEHFALITGLVDGGKYGVFEGHHILPLPLLPASAAPGTPSASTGEVRA</sequence>
<reference evidence="2" key="1">
    <citation type="submission" date="2018-08" db="EMBL/GenBank/DDBJ databases">
        <authorList>
            <person name="Blom J."/>
        </authorList>
    </citation>
    <scope>NUCLEOTIDE SEQUENCE [LARGE SCALE GENOMIC DNA]</scope>
    <source>
        <strain evidence="2">CCOS 865</strain>
    </source>
</reference>
<accession>A0A383RZ54</accession>
<gene>
    <name evidence="1" type="ORF">CCOS865_04323</name>
</gene>
<evidence type="ECO:0000313" key="2">
    <source>
        <dbReference type="Proteomes" id="UP000263595"/>
    </source>
</evidence>
<dbReference type="EMBL" id="UNOZ01000030">
    <property type="protein sequence ID" value="SYX92043.1"/>
    <property type="molecule type" value="Genomic_DNA"/>
</dbReference>
<organism evidence="1 2">
    <name type="scientific">Pseudomonas reidholzensis</name>
    <dbReference type="NCBI Taxonomy" id="1785162"/>
    <lineage>
        <taxon>Bacteria</taxon>
        <taxon>Pseudomonadati</taxon>
        <taxon>Pseudomonadota</taxon>
        <taxon>Gammaproteobacteria</taxon>
        <taxon>Pseudomonadales</taxon>
        <taxon>Pseudomonadaceae</taxon>
        <taxon>Pseudomonas</taxon>
    </lineage>
</organism>
<dbReference type="AlphaFoldDB" id="A0A383RZ54"/>